<proteinExistence type="predicted"/>
<keyword evidence="3" id="KW-1185">Reference proteome</keyword>
<evidence type="ECO:0000256" key="1">
    <source>
        <dbReference type="SAM" id="MobiDB-lite"/>
    </source>
</evidence>
<accession>A0AAV4TGZ5</accession>
<protein>
    <submittedName>
        <fullName evidence="2">Uncharacterized protein</fullName>
    </submittedName>
</protein>
<evidence type="ECO:0000313" key="3">
    <source>
        <dbReference type="Proteomes" id="UP001054945"/>
    </source>
</evidence>
<evidence type="ECO:0000313" key="2">
    <source>
        <dbReference type="EMBL" id="GIY45868.1"/>
    </source>
</evidence>
<reference evidence="2 3" key="1">
    <citation type="submission" date="2021-06" db="EMBL/GenBank/DDBJ databases">
        <title>Caerostris extrusa draft genome.</title>
        <authorList>
            <person name="Kono N."/>
            <person name="Arakawa K."/>
        </authorList>
    </citation>
    <scope>NUCLEOTIDE SEQUENCE [LARGE SCALE GENOMIC DNA]</scope>
</reference>
<dbReference type="EMBL" id="BPLR01011333">
    <property type="protein sequence ID" value="GIY45868.1"/>
    <property type="molecule type" value="Genomic_DNA"/>
</dbReference>
<organism evidence="2 3">
    <name type="scientific">Caerostris extrusa</name>
    <name type="common">Bark spider</name>
    <name type="synonym">Caerostris bankana</name>
    <dbReference type="NCBI Taxonomy" id="172846"/>
    <lineage>
        <taxon>Eukaryota</taxon>
        <taxon>Metazoa</taxon>
        <taxon>Ecdysozoa</taxon>
        <taxon>Arthropoda</taxon>
        <taxon>Chelicerata</taxon>
        <taxon>Arachnida</taxon>
        <taxon>Araneae</taxon>
        <taxon>Araneomorphae</taxon>
        <taxon>Entelegynae</taxon>
        <taxon>Araneoidea</taxon>
        <taxon>Araneidae</taxon>
        <taxon>Caerostris</taxon>
    </lineage>
</organism>
<name>A0AAV4TGZ5_CAEEX</name>
<feature type="region of interest" description="Disordered" evidence="1">
    <location>
        <begin position="142"/>
        <end position="172"/>
    </location>
</feature>
<dbReference type="AlphaFoldDB" id="A0AAV4TGZ5"/>
<sequence length="172" mass="19506">MLSGILKCAKNRPNDRPTPQTAFAKITSELMSSSEVGNITPLQIITEKKKKTVLPILKEPVMDFQRQIKNKTKFIFGCSNDSKIRMNLTTGTPIFWSSTNNFRFISNHPIELTSQCDSGIAIKSSFLQASSMRRFNTLVVGGRCSRNPRQGKDHPRRRNPRSADSIRHDLQR</sequence>
<dbReference type="Proteomes" id="UP001054945">
    <property type="component" value="Unassembled WGS sequence"/>
</dbReference>
<gene>
    <name evidence="2" type="ORF">CEXT_504381</name>
</gene>
<comment type="caution">
    <text evidence="2">The sequence shown here is derived from an EMBL/GenBank/DDBJ whole genome shotgun (WGS) entry which is preliminary data.</text>
</comment>